<feature type="compositionally biased region" description="Polar residues" evidence="1">
    <location>
        <begin position="74"/>
        <end position="90"/>
    </location>
</feature>
<feature type="non-terminal residue" evidence="2">
    <location>
        <position position="1"/>
    </location>
</feature>
<dbReference type="Proteomes" id="UP000198211">
    <property type="component" value="Unassembled WGS sequence"/>
</dbReference>
<protein>
    <recommendedName>
        <fullName evidence="4">Eukaryotic/viral aspartic protease</fullName>
    </recommendedName>
</protein>
<proteinExistence type="predicted"/>
<feature type="region of interest" description="Disordered" evidence="1">
    <location>
        <begin position="31"/>
        <end position="90"/>
    </location>
</feature>
<evidence type="ECO:0000313" key="3">
    <source>
        <dbReference type="Proteomes" id="UP000198211"/>
    </source>
</evidence>
<name>A0A225WMD6_9STRA</name>
<evidence type="ECO:0000313" key="2">
    <source>
        <dbReference type="EMBL" id="OWZ18309.1"/>
    </source>
</evidence>
<gene>
    <name evidence="2" type="ORF">PHMEG_0007618</name>
</gene>
<organism evidence="2 3">
    <name type="scientific">Phytophthora megakarya</name>
    <dbReference type="NCBI Taxonomy" id="4795"/>
    <lineage>
        <taxon>Eukaryota</taxon>
        <taxon>Sar</taxon>
        <taxon>Stramenopiles</taxon>
        <taxon>Oomycota</taxon>
        <taxon>Peronosporomycetes</taxon>
        <taxon>Peronosporales</taxon>
        <taxon>Peronosporaceae</taxon>
        <taxon>Phytophthora</taxon>
    </lineage>
</organism>
<evidence type="ECO:0000256" key="1">
    <source>
        <dbReference type="SAM" id="MobiDB-lite"/>
    </source>
</evidence>
<dbReference type="EMBL" id="NBNE01000607">
    <property type="protein sequence ID" value="OWZ18309.1"/>
    <property type="molecule type" value="Genomic_DNA"/>
</dbReference>
<sequence length="247" mass="26836">ILVSEVPQLADTVSSSQVDAVDNLTVSSHYASAAEDGSDTSSEPRCMSLGPSDASMMEERSRIRRPSPTRSGSQPKGSTPADQATITLSSDRSAERCKSFFNTAMDRFLAEQQAAGAGPIVAELQNTGSRDFEMGSIRPLDRGSNWEYYPDNIDFSTPAQAAVDTAASGSTMIQRIRIPATEGDPDEGLARAWISKVKSAFMQDQASDAEKCLTFAAFIAGSAKNWYRQLSRSTRNKWSDLLRNFQI</sequence>
<reference evidence="3" key="1">
    <citation type="submission" date="2017-03" db="EMBL/GenBank/DDBJ databases">
        <title>Phytopthora megakarya and P. palmivora, two closely related causual agents of cacao black pod achieved similar genome size and gene model numbers by different mechanisms.</title>
        <authorList>
            <person name="Ali S."/>
            <person name="Shao J."/>
            <person name="Larry D.J."/>
            <person name="Kronmiller B."/>
            <person name="Shen D."/>
            <person name="Strem M.D."/>
            <person name="Melnick R.L."/>
            <person name="Guiltinan M.J."/>
            <person name="Tyler B.M."/>
            <person name="Meinhardt L.W."/>
            <person name="Bailey B.A."/>
        </authorList>
    </citation>
    <scope>NUCLEOTIDE SEQUENCE [LARGE SCALE GENOMIC DNA]</scope>
    <source>
        <strain evidence="3">zdho120</strain>
    </source>
</reference>
<keyword evidence="3" id="KW-1185">Reference proteome</keyword>
<comment type="caution">
    <text evidence="2">The sequence shown here is derived from an EMBL/GenBank/DDBJ whole genome shotgun (WGS) entry which is preliminary data.</text>
</comment>
<dbReference type="AlphaFoldDB" id="A0A225WMD6"/>
<dbReference type="OrthoDB" id="128523at2759"/>
<evidence type="ECO:0008006" key="4">
    <source>
        <dbReference type="Google" id="ProtNLM"/>
    </source>
</evidence>
<accession>A0A225WMD6</accession>